<keyword evidence="1" id="KW-0472">Membrane</keyword>
<accession>A0A2S5DKE3</accession>
<protein>
    <submittedName>
        <fullName evidence="2">Uncharacterized protein</fullName>
    </submittedName>
</protein>
<keyword evidence="1" id="KW-1133">Transmembrane helix</keyword>
<evidence type="ECO:0000256" key="1">
    <source>
        <dbReference type="SAM" id="Phobius"/>
    </source>
</evidence>
<dbReference type="EMBL" id="PQWB01000011">
    <property type="protein sequence ID" value="POZ63550.1"/>
    <property type="molecule type" value="Genomic_DNA"/>
</dbReference>
<sequence length="108" mass="12337">MTLYLLGLVFCLTDIGTRLALRTRSWRAVEWTLAAGLALAWLLYPRLSDWAVPLMPSEQGMWLYATLVGLQLGLMDAVLRTSLVRWRRAYLRARAIRQAGKHGDMFVD</sequence>
<dbReference type="OrthoDB" id="8596101at2"/>
<gene>
    <name evidence="2" type="ORF">C2I19_02645</name>
</gene>
<dbReference type="AlphaFoldDB" id="A0A2S5DKE3"/>
<organism evidence="2 3">
    <name type="scientific">Chromobacterium alticapitis</name>
    <dbReference type="NCBI Taxonomy" id="2073169"/>
    <lineage>
        <taxon>Bacteria</taxon>
        <taxon>Pseudomonadati</taxon>
        <taxon>Pseudomonadota</taxon>
        <taxon>Betaproteobacteria</taxon>
        <taxon>Neisseriales</taxon>
        <taxon>Chromobacteriaceae</taxon>
        <taxon>Chromobacterium</taxon>
    </lineage>
</organism>
<reference evidence="3" key="1">
    <citation type="submission" date="2018-02" db="EMBL/GenBank/DDBJ databases">
        <authorList>
            <person name="O'Hara-Hanley K."/>
            <person name="Soby S."/>
        </authorList>
    </citation>
    <scope>NUCLEOTIDE SEQUENCE [LARGE SCALE GENOMIC DNA]</scope>
    <source>
        <strain evidence="3">MWU14-2602</strain>
    </source>
</reference>
<dbReference type="RefSeq" id="WP_103901167.1">
    <property type="nucleotide sequence ID" value="NZ_PQWB01000011.1"/>
</dbReference>
<comment type="caution">
    <text evidence="2">The sequence shown here is derived from an EMBL/GenBank/DDBJ whole genome shotgun (WGS) entry which is preliminary data.</text>
</comment>
<proteinExistence type="predicted"/>
<keyword evidence="1" id="KW-0812">Transmembrane</keyword>
<feature type="transmembrane region" description="Helical" evidence="1">
    <location>
        <begin position="59"/>
        <end position="79"/>
    </location>
</feature>
<keyword evidence="3" id="KW-1185">Reference proteome</keyword>
<feature type="transmembrane region" description="Helical" evidence="1">
    <location>
        <begin position="28"/>
        <end position="47"/>
    </location>
</feature>
<dbReference type="Proteomes" id="UP000237082">
    <property type="component" value="Unassembled WGS sequence"/>
</dbReference>
<name>A0A2S5DKE3_9NEIS</name>
<evidence type="ECO:0000313" key="3">
    <source>
        <dbReference type="Proteomes" id="UP000237082"/>
    </source>
</evidence>
<evidence type="ECO:0000313" key="2">
    <source>
        <dbReference type="EMBL" id="POZ63550.1"/>
    </source>
</evidence>